<keyword evidence="7" id="KW-1185">Reference proteome</keyword>
<protein>
    <submittedName>
        <fullName evidence="6">HipA domain-containing protein</fullName>
    </submittedName>
</protein>
<dbReference type="EMBL" id="CP000146">
    <property type="protein sequence ID" value="ABA81535.1"/>
    <property type="molecule type" value="Genomic_DNA"/>
</dbReference>
<comment type="similarity">
    <text evidence="1">Belongs to the HipA Ser/Thr kinase family.</text>
</comment>
<accession>Q3IV99</accession>
<proteinExistence type="inferred from homology"/>
<dbReference type="PANTHER" id="PTHR37419">
    <property type="entry name" value="SERINE/THREONINE-PROTEIN KINASE TOXIN HIPA"/>
    <property type="match status" value="1"/>
</dbReference>
<feature type="domain" description="HipA N-terminal subdomain 1" evidence="5">
    <location>
        <begin position="4"/>
        <end position="100"/>
    </location>
</feature>
<dbReference type="OrthoDB" id="9805913at2"/>
<keyword evidence="2" id="KW-0808">Transferase</keyword>
<dbReference type="Gene3D" id="1.10.1070.20">
    <property type="match status" value="1"/>
</dbReference>
<dbReference type="GO" id="GO:0005829">
    <property type="term" value="C:cytosol"/>
    <property type="evidence" value="ECO:0007669"/>
    <property type="project" value="TreeGrafter"/>
</dbReference>
<organism evidence="6 7">
    <name type="scientific">Cereibacter sphaeroides (strain ATCC 17023 / DSM 158 / JCM 6121 / CCUG 31486 / LMG 2827 / NBRC 12203 / NCIMB 8253 / ATH 2.4.1.)</name>
    <name type="common">Rhodobacter sphaeroides</name>
    <dbReference type="NCBI Taxonomy" id="272943"/>
    <lineage>
        <taxon>Bacteria</taxon>
        <taxon>Pseudomonadati</taxon>
        <taxon>Pseudomonadota</taxon>
        <taxon>Alphaproteobacteria</taxon>
        <taxon>Rhodobacterales</taxon>
        <taxon>Paracoccaceae</taxon>
        <taxon>Cereibacter</taxon>
    </lineage>
</organism>
<dbReference type="AlphaFoldDB" id="Q3IV99"/>
<evidence type="ECO:0000259" key="5">
    <source>
        <dbReference type="Pfam" id="PF13657"/>
    </source>
</evidence>
<dbReference type="Pfam" id="PF13657">
    <property type="entry name" value="Couple_hipA"/>
    <property type="match status" value="1"/>
</dbReference>
<dbReference type="EnsemblBacteria" id="ABA81535">
    <property type="protein sequence ID" value="ABA81535"/>
    <property type="gene ID" value="RSP_4059"/>
</dbReference>
<geneLocation type="plasmid" evidence="7">
    <name>pRS241c</name>
</geneLocation>
<dbReference type="Proteomes" id="UP000002703">
    <property type="component" value="Plasmid C"/>
</dbReference>
<evidence type="ECO:0000256" key="1">
    <source>
        <dbReference type="ARBA" id="ARBA00010164"/>
    </source>
</evidence>
<dbReference type="PhylomeDB" id="Q3IV99"/>
<feature type="domain" description="HipA-like C-terminal" evidence="4">
    <location>
        <begin position="149"/>
        <end position="386"/>
    </location>
</feature>
<evidence type="ECO:0000256" key="2">
    <source>
        <dbReference type="ARBA" id="ARBA00022679"/>
    </source>
</evidence>
<sequence>MRMDVWMEGRDTPVGVLTRSEDKSLSFVYAGDIAPEHRISMSLPITSEPYSDADCRGYFANLLFEGPQLERVLDGFGLDRGDIGALLWHLGADCPGAISITPEGTGPGKMPGRFPEDYERLSEARLHQIVLSLHRHRRMPEGERNPSPVAGVQGKIACLMLEGAVWLPKGGSRAPTTHILKVSPHFDPDVTRQETILLQIASEIGIDAAETRDLVFDVGGTHINALLSTRFDRDIEIAEGAGTIRRRHAEDFCQALGLPPSLKYERDAVDPHRRFSAAAVNVIAAQTTVPALVTRDFLAQTIFNLLVGNTDNHGKNTSLLYRGRTVLLAPLYDVAPVFMDRRVTHEFAFRHGSARFAEDFDVDALRGLLSDLGFGKPPVERAMKQIQQLAKRISELSARHAPKGLVDGLHAQARVLEDALDVDFGLEERDYYDRVVRDEAIEAAGGWGTLS</sequence>
<name>Q3IV99_CERS4</name>
<evidence type="ECO:0000259" key="4">
    <source>
        <dbReference type="Pfam" id="PF07804"/>
    </source>
</evidence>
<evidence type="ECO:0000313" key="7">
    <source>
        <dbReference type="Proteomes" id="UP000002703"/>
    </source>
</evidence>
<dbReference type="InterPro" id="IPR012893">
    <property type="entry name" value="HipA-like_C"/>
</dbReference>
<dbReference type="KEGG" id="rsp:RSP_4059"/>
<dbReference type="InterPro" id="IPR017508">
    <property type="entry name" value="HipA_N1"/>
</dbReference>
<gene>
    <name evidence="6" type="primary">hipA</name>
    <name evidence="6" type="ORF">RSP_4059</name>
</gene>
<dbReference type="GO" id="GO:0004674">
    <property type="term" value="F:protein serine/threonine kinase activity"/>
    <property type="evidence" value="ECO:0007669"/>
    <property type="project" value="TreeGrafter"/>
</dbReference>
<dbReference type="NCBIfam" id="TIGR03071">
    <property type="entry name" value="couple_hipA"/>
    <property type="match status" value="1"/>
</dbReference>
<dbReference type="InterPro" id="IPR052028">
    <property type="entry name" value="HipA_Ser/Thr_kinase"/>
</dbReference>
<dbReference type="PANTHER" id="PTHR37419:SF1">
    <property type="entry name" value="SERINE_THREONINE-PROTEIN KINASE TOXIN HIPA"/>
    <property type="match status" value="1"/>
</dbReference>
<keyword evidence="3" id="KW-0418">Kinase</keyword>
<reference evidence="7" key="1">
    <citation type="submission" date="2005-09" db="EMBL/GenBank/DDBJ databases">
        <title>Complete sequence of plasmid C of Rhodobacter sphaeroides 2.4.1.</title>
        <authorList>
            <person name="Copeland A."/>
            <person name="Lucas S."/>
            <person name="Lapidus A."/>
            <person name="Barry K."/>
            <person name="Detter J.C."/>
            <person name="Glavina T."/>
            <person name="Hammon N."/>
            <person name="Israni S."/>
            <person name="Pitluck S."/>
            <person name="Richardson P."/>
            <person name="Mackenzie C."/>
            <person name="Choudhary M."/>
            <person name="Larimer F."/>
            <person name="Hauser L.J."/>
            <person name="Land M."/>
            <person name="Donohue T.J."/>
            <person name="Kaplan S."/>
        </authorList>
    </citation>
    <scope>NUCLEOTIDE SEQUENCE [LARGE SCALE GENOMIC DNA]</scope>
    <source>
        <strain evidence="7">ATCC 17023 / DSM 158 / JCM 6121 / CCUG 31486 / LMG 2827 / NBRC 12203 / NCIMB 8253 / ATH 2.4.1.</strain>
        <plasmid evidence="7">pRS241c</plasmid>
    </source>
</reference>
<evidence type="ECO:0000256" key="3">
    <source>
        <dbReference type="ARBA" id="ARBA00022777"/>
    </source>
</evidence>
<dbReference type="PATRIC" id="fig|272943.9.peg.116"/>
<evidence type="ECO:0000313" key="6">
    <source>
        <dbReference type="EMBL" id="ABA81535.1"/>
    </source>
</evidence>
<dbReference type="Pfam" id="PF07804">
    <property type="entry name" value="HipA_C"/>
    <property type="match status" value="1"/>
</dbReference>
<keyword evidence="6" id="KW-0614">Plasmid</keyword>